<name>A0A1B8XZF3_XENTR</name>
<dbReference type="FunFam" id="1.20.1250.20:FF:000326">
    <property type="entry name" value="Solute carrier family 16 member 6"/>
    <property type="match status" value="1"/>
</dbReference>
<dbReference type="SUPFAM" id="SSF103473">
    <property type="entry name" value="MFS general substrate transporter"/>
    <property type="match status" value="1"/>
</dbReference>
<reference evidence="4" key="3">
    <citation type="submission" date="2016-05" db="EMBL/GenBank/DDBJ databases">
        <title>WGS assembly of Xenopus tropicalis.</title>
        <authorList>
            <person name="Sessions A."/>
            <person name="Jenkins J."/>
            <person name="Mitros T."/>
            <person name="Lyons J.T."/>
            <person name="Dichmann D.S."/>
            <person name="Robert J."/>
            <person name="Harland R.M."/>
            <person name="Rokhsar D.S."/>
        </authorList>
    </citation>
    <scope>NUCLEOTIDE SEQUENCE</scope>
    <source>
        <strain evidence="4">Nigerian</strain>
    </source>
</reference>
<evidence type="ECO:0000256" key="1">
    <source>
        <dbReference type="ARBA" id="ARBA00004141"/>
    </source>
</evidence>
<dbReference type="Gene3D" id="1.20.1250.20">
    <property type="entry name" value="MFS general substrate transporter like domains"/>
    <property type="match status" value="2"/>
</dbReference>
<feature type="compositionally biased region" description="Basic and acidic residues" evidence="2">
    <location>
        <begin position="217"/>
        <end position="230"/>
    </location>
</feature>
<dbReference type="InterPro" id="IPR036259">
    <property type="entry name" value="MFS_trans_sf"/>
</dbReference>
<dbReference type="InterPro" id="IPR030766">
    <property type="entry name" value="MCT7"/>
</dbReference>
<dbReference type="GO" id="GO:0022857">
    <property type="term" value="F:transmembrane transporter activity"/>
    <property type="evidence" value="ECO:0007669"/>
    <property type="project" value="InterPro"/>
</dbReference>
<reference evidence="4" key="2">
    <citation type="journal article" date="2010" name="Science">
        <title>The genome of the Western clawed frog Xenopus tropicalis.</title>
        <authorList>
            <person name="Hellsten U."/>
            <person name="Harland R.M."/>
            <person name="Gilchrist M.J."/>
            <person name="Hendrix D."/>
            <person name="Jurka J."/>
            <person name="Kapitonov V."/>
            <person name="Ovcharenko I."/>
            <person name="Putnam N.H."/>
            <person name="Shu S."/>
            <person name="Taher L."/>
            <person name="Blitz I.L."/>
            <person name="Blumberg B."/>
            <person name="Dichmann D.S."/>
            <person name="Dubchak I."/>
            <person name="Amaya E."/>
            <person name="Detter J.C."/>
            <person name="Fletcher R."/>
            <person name="Gerhard D.S."/>
            <person name="Goodstein D."/>
            <person name="Graves T."/>
            <person name="Grigoriev I.V."/>
            <person name="Grimwood J."/>
            <person name="Kawashima T."/>
            <person name="Lindquist E."/>
            <person name="Lucas S.M."/>
            <person name="Mead P.E."/>
            <person name="Mitros T."/>
            <person name="Ogino H."/>
            <person name="Ohta Y."/>
            <person name="Poliakov A.V."/>
            <person name="Pollet N."/>
            <person name="Robert J."/>
            <person name="Salamov A."/>
            <person name="Sater A.K."/>
            <person name="Schmutz J."/>
            <person name="Terry A."/>
            <person name="Vize P.D."/>
            <person name="Warren W.C."/>
            <person name="Wells D."/>
            <person name="Wills A."/>
            <person name="Wilson R.K."/>
            <person name="Zimmerman L.B."/>
            <person name="Zorn A.M."/>
            <person name="Grainger R."/>
            <person name="Grammer T."/>
            <person name="Khokha M.K."/>
            <person name="Richardson P.M."/>
            <person name="Rokhsar D.S."/>
        </authorList>
    </citation>
    <scope>NUCLEOTIDE SEQUENCE [LARGE SCALE GENOMIC DNA]</scope>
    <source>
        <strain evidence="4">Nigerian</strain>
    </source>
</reference>
<feature type="transmembrane region" description="Helical" evidence="3">
    <location>
        <begin position="245"/>
        <end position="267"/>
    </location>
</feature>
<feature type="transmembrane region" description="Helical" evidence="3">
    <location>
        <begin position="60"/>
        <end position="79"/>
    </location>
</feature>
<keyword evidence="3" id="KW-0472">Membrane</keyword>
<keyword evidence="3" id="KW-0812">Transmembrane</keyword>
<dbReference type="PANTHER" id="PTHR11360:SF20">
    <property type="entry name" value="MONOCARBOXYLATE TRANSPORTER 7"/>
    <property type="match status" value="1"/>
</dbReference>
<accession>A0A1B8XZF3</accession>
<dbReference type="InterPro" id="IPR011701">
    <property type="entry name" value="MFS"/>
</dbReference>
<dbReference type="Pfam" id="PF07690">
    <property type="entry name" value="MFS_1"/>
    <property type="match status" value="1"/>
</dbReference>
<feature type="transmembrane region" description="Helical" evidence="3">
    <location>
        <begin position="310"/>
        <end position="329"/>
    </location>
</feature>
<organism evidence="4">
    <name type="scientific">Xenopus tropicalis</name>
    <name type="common">Western clawed frog</name>
    <name type="synonym">Silurana tropicalis</name>
    <dbReference type="NCBI Taxonomy" id="8364"/>
    <lineage>
        <taxon>Eukaryota</taxon>
        <taxon>Metazoa</taxon>
        <taxon>Chordata</taxon>
        <taxon>Craniata</taxon>
        <taxon>Vertebrata</taxon>
        <taxon>Euteleostomi</taxon>
        <taxon>Amphibia</taxon>
        <taxon>Batrachia</taxon>
        <taxon>Anura</taxon>
        <taxon>Pipoidea</taxon>
        <taxon>Pipidae</taxon>
        <taxon>Xenopodinae</taxon>
        <taxon>Xenopus</taxon>
        <taxon>Silurana</taxon>
    </lineage>
</organism>
<proteinExistence type="predicted"/>
<evidence type="ECO:0008006" key="5">
    <source>
        <dbReference type="Google" id="ProtNLM"/>
    </source>
</evidence>
<feature type="transmembrane region" description="Helical" evidence="3">
    <location>
        <begin position="403"/>
        <end position="422"/>
    </location>
</feature>
<evidence type="ECO:0000313" key="4">
    <source>
        <dbReference type="EMBL" id="OCA16018.1"/>
    </source>
</evidence>
<protein>
    <recommendedName>
        <fullName evidence="5">Solute carrier family 16 member 6</fullName>
    </recommendedName>
</protein>
<evidence type="ECO:0000256" key="2">
    <source>
        <dbReference type="SAM" id="MobiDB-lite"/>
    </source>
</evidence>
<evidence type="ECO:0000256" key="3">
    <source>
        <dbReference type="SAM" id="Phobius"/>
    </source>
</evidence>
<dbReference type="GO" id="GO:0016020">
    <property type="term" value="C:membrane"/>
    <property type="evidence" value="ECO:0007669"/>
    <property type="project" value="UniProtKB-SubCell"/>
</dbReference>
<dbReference type="InterPro" id="IPR050327">
    <property type="entry name" value="Proton-linked_MCT"/>
</dbReference>
<reference evidence="4" key="1">
    <citation type="submission" date="2009-11" db="EMBL/GenBank/DDBJ databases">
        <authorList>
            <consortium name="US DOE Joint Genome Institute (JGI-PGF)"/>
            <person name="Ottilar R."/>
            <person name="Schmutz J."/>
            <person name="Salamov A."/>
            <person name="Cheng J.F."/>
            <person name="Lucas S."/>
            <person name="Pitluck S."/>
            <person name="Gundlach H."/>
            <person name="Guo Y."/>
            <person name="Haberer G."/>
            <person name="Nasrallah J."/>
            <person name="Mayer K.F.X."/>
            <person name="van de Peer Y."/>
            <person name="Weigel D."/>
            <person name="Grigoriev I.V."/>
        </authorList>
    </citation>
    <scope>NUCLEOTIDE SEQUENCE</scope>
    <source>
        <strain evidence="4">Nigerian</strain>
    </source>
</reference>
<feature type="transmembrane region" description="Helical" evidence="3">
    <location>
        <begin position="91"/>
        <end position="112"/>
    </location>
</feature>
<comment type="subcellular location">
    <subcellularLocation>
        <location evidence="1">Membrane</location>
        <topology evidence="1">Multi-pass membrane protein</topology>
    </subcellularLocation>
</comment>
<feature type="transmembrane region" description="Helical" evidence="3">
    <location>
        <begin position="369"/>
        <end position="391"/>
    </location>
</feature>
<dbReference type="AlphaFoldDB" id="A0A1B8XZF3"/>
<keyword evidence="3" id="KW-1133">Transmembrane helix</keyword>
<dbReference type="CDD" id="cd17422">
    <property type="entry name" value="MFS_MCT7"/>
    <property type="match status" value="1"/>
</dbReference>
<feature type="transmembrane region" description="Helical" evidence="3">
    <location>
        <begin position="21"/>
        <end position="40"/>
    </location>
</feature>
<feature type="transmembrane region" description="Helical" evidence="3">
    <location>
        <begin position="335"/>
        <end position="357"/>
    </location>
</feature>
<feature type="transmembrane region" description="Helical" evidence="3">
    <location>
        <begin position="279"/>
        <end position="298"/>
    </location>
</feature>
<sequence>MRAMSGCSRANVYTKVPDGGWGWAVAGAFFFVEVFTYGVIKSFGVFFNELVGYFDESNSRISWIISICVFVMTFTAPLSTVLSNRFGHRPVVMVGGLLISTGMMAASFARSVGEMYVAIGLISAITALNDLIGWRCCLLMVGALQLNIVVCGSLLRPITIKPPDVAKSPAKGEALESAYMLENEQTLTSIDSIDSGVEVSTSPKNLPTGLKPARSPEPPRERKETAERPEPEPLLDFSVLRNPSFICYALFGLFATLGFFAPSLYIIPLSLSLGIDRELSPYMLSAMAISEVFGRIGAGWILNKKPVRKIYIELAFVALLCVALLAFPFAWNFGGLMACSVFFGGMLGTVTGTHIPLVAEDDIVGIDKMASGVGVYVFIQSVAGLAGPPLGGVLVDWTQNYGSAFYSCAAGMALGALFLALVRPCKRGLGKEKPAAGHHPLCQDAKELPVDFLEMDLARAEGLSKSCQSLNEAPSNGIL</sequence>
<gene>
    <name evidence="4" type="ORF">XENTR_v90028835mg</name>
</gene>
<feature type="region of interest" description="Disordered" evidence="2">
    <location>
        <begin position="198"/>
        <end position="230"/>
    </location>
</feature>
<dbReference type="FunFam" id="1.20.1250.20:FF:001012">
    <property type="entry name" value="Si:dkey-246g23.4"/>
    <property type="match status" value="1"/>
</dbReference>
<dbReference type="PANTHER" id="PTHR11360">
    <property type="entry name" value="MONOCARBOXYLATE TRANSPORTER"/>
    <property type="match status" value="1"/>
</dbReference>
<dbReference type="EMBL" id="KV460682">
    <property type="protein sequence ID" value="OCA16018.1"/>
    <property type="molecule type" value="Genomic_DNA"/>
</dbReference>